<sequence length="170" mass="19372">MVSERGAQIYRRCSLPFKQEKQKHLKKLLGNWEGGKLNGKTGAAAAKYRTPKQPREIVIIRTGEWVEKYLNKLGSQTLDKKPSFVTVAEEDGMESKMGQTLDSTRVKKPSFVTVAEEDGMESKMGQKKMNATEMDSTRVGFKKNDLDRVRSEKLTLNLTDWKLETTKQWG</sequence>
<keyword evidence="2" id="KW-1185">Reference proteome</keyword>
<dbReference type="Proteomes" id="UP001458880">
    <property type="component" value="Unassembled WGS sequence"/>
</dbReference>
<dbReference type="EMBL" id="JASPKY010000054">
    <property type="protein sequence ID" value="KAK9744853.1"/>
    <property type="molecule type" value="Genomic_DNA"/>
</dbReference>
<dbReference type="AlphaFoldDB" id="A0AAW1MB58"/>
<proteinExistence type="predicted"/>
<comment type="caution">
    <text evidence="1">The sequence shown here is derived from an EMBL/GenBank/DDBJ whole genome shotgun (WGS) entry which is preliminary data.</text>
</comment>
<evidence type="ECO:0000313" key="2">
    <source>
        <dbReference type="Proteomes" id="UP001458880"/>
    </source>
</evidence>
<evidence type="ECO:0000313" key="1">
    <source>
        <dbReference type="EMBL" id="KAK9744853.1"/>
    </source>
</evidence>
<reference evidence="1 2" key="1">
    <citation type="journal article" date="2024" name="BMC Genomics">
        <title>De novo assembly and annotation of Popillia japonica's genome with initial clues to its potential as an invasive pest.</title>
        <authorList>
            <person name="Cucini C."/>
            <person name="Boschi S."/>
            <person name="Funari R."/>
            <person name="Cardaioli E."/>
            <person name="Iannotti N."/>
            <person name="Marturano G."/>
            <person name="Paoli F."/>
            <person name="Bruttini M."/>
            <person name="Carapelli A."/>
            <person name="Frati F."/>
            <person name="Nardi F."/>
        </authorList>
    </citation>
    <scope>NUCLEOTIDE SEQUENCE [LARGE SCALE GENOMIC DNA]</scope>
    <source>
        <strain evidence="1">DMR45628</strain>
    </source>
</reference>
<protein>
    <submittedName>
        <fullName evidence="1">Uncharacterized protein</fullName>
    </submittedName>
</protein>
<gene>
    <name evidence="1" type="ORF">QE152_g7427</name>
</gene>
<organism evidence="1 2">
    <name type="scientific">Popillia japonica</name>
    <name type="common">Japanese beetle</name>
    <dbReference type="NCBI Taxonomy" id="7064"/>
    <lineage>
        <taxon>Eukaryota</taxon>
        <taxon>Metazoa</taxon>
        <taxon>Ecdysozoa</taxon>
        <taxon>Arthropoda</taxon>
        <taxon>Hexapoda</taxon>
        <taxon>Insecta</taxon>
        <taxon>Pterygota</taxon>
        <taxon>Neoptera</taxon>
        <taxon>Endopterygota</taxon>
        <taxon>Coleoptera</taxon>
        <taxon>Polyphaga</taxon>
        <taxon>Scarabaeiformia</taxon>
        <taxon>Scarabaeidae</taxon>
        <taxon>Rutelinae</taxon>
        <taxon>Popillia</taxon>
    </lineage>
</organism>
<name>A0AAW1MB58_POPJA</name>
<accession>A0AAW1MB58</accession>